<evidence type="ECO:0000313" key="13">
    <source>
        <dbReference type="Proteomes" id="UP000198893"/>
    </source>
</evidence>
<comment type="pathway">
    <text evidence="9">Metabolic intermediate biosynthesis; acetyl-CoA biosynthesis; acetyl-CoA from acetate: step 1/2.</text>
</comment>
<feature type="binding site" evidence="9">
    <location>
        <position position="10"/>
    </location>
    <ligand>
        <name>Mg(2+)</name>
        <dbReference type="ChEBI" id="CHEBI:18420"/>
    </ligand>
</feature>
<comment type="subcellular location">
    <subcellularLocation>
        <location evidence="9">Cytoplasm</location>
    </subcellularLocation>
</comment>
<dbReference type="STRING" id="569882.SAMN04490248_1369"/>
<dbReference type="GO" id="GO:0005829">
    <property type="term" value="C:cytosol"/>
    <property type="evidence" value="ECO:0007669"/>
    <property type="project" value="TreeGrafter"/>
</dbReference>
<dbReference type="PROSITE" id="PS01076">
    <property type="entry name" value="ACETATE_KINASE_2"/>
    <property type="match status" value="1"/>
</dbReference>
<gene>
    <name evidence="9" type="primary">ackA</name>
    <name evidence="12" type="ORF">SAMN04490248_1369</name>
</gene>
<comment type="catalytic activity">
    <reaction evidence="9">
        <text>acetate + ATP = acetyl phosphate + ADP</text>
        <dbReference type="Rhea" id="RHEA:11352"/>
        <dbReference type="ChEBI" id="CHEBI:22191"/>
        <dbReference type="ChEBI" id="CHEBI:30089"/>
        <dbReference type="ChEBI" id="CHEBI:30616"/>
        <dbReference type="ChEBI" id="CHEBI:456216"/>
        <dbReference type="EC" id="2.7.2.1"/>
    </reaction>
</comment>
<keyword evidence="3 9" id="KW-0808">Transferase</keyword>
<keyword evidence="7 9" id="KW-0067">ATP-binding</keyword>
<keyword evidence="13" id="KW-1185">Reference proteome</keyword>
<keyword evidence="4 9" id="KW-0479">Metal-binding</keyword>
<feature type="active site" description="Proton donor/acceptor" evidence="9">
    <location>
        <position position="153"/>
    </location>
</feature>
<keyword evidence="5 9" id="KW-0547">Nucleotide-binding</keyword>
<feature type="site" description="Transition state stabilizer" evidence="9">
    <location>
        <position position="184"/>
    </location>
</feature>
<feature type="binding site" evidence="9">
    <location>
        <position position="96"/>
    </location>
    <ligand>
        <name>substrate</name>
    </ligand>
</feature>
<dbReference type="GO" id="GO:0006083">
    <property type="term" value="P:acetate metabolic process"/>
    <property type="evidence" value="ECO:0007669"/>
    <property type="project" value="TreeGrafter"/>
</dbReference>
<evidence type="ECO:0000256" key="2">
    <source>
        <dbReference type="ARBA" id="ARBA00022490"/>
    </source>
</evidence>
<dbReference type="Pfam" id="PF00871">
    <property type="entry name" value="Acetate_kinase"/>
    <property type="match status" value="1"/>
</dbReference>
<comment type="function">
    <text evidence="9">Catalyzes the formation of acetyl phosphate from acetate and ATP. Can also catalyze the reverse reaction.</text>
</comment>
<name>A0A1H8VX08_9RHOB</name>
<feature type="site" description="Transition state stabilizer" evidence="9">
    <location>
        <position position="244"/>
    </location>
</feature>
<evidence type="ECO:0000256" key="9">
    <source>
        <dbReference type="HAMAP-Rule" id="MF_00020"/>
    </source>
</evidence>
<dbReference type="GO" id="GO:0005524">
    <property type="term" value="F:ATP binding"/>
    <property type="evidence" value="ECO:0007669"/>
    <property type="project" value="UniProtKB-KW"/>
</dbReference>
<evidence type="ECO:0000313" key="12">
    <source>
        <dbReference type="EMBL" id="SEP19767.1"/>
    </source>
</evidence>
<keyword evidence="8 9" id="KW-0460">Magnesium</keyword>
<comment type="caution">
    <text evidence="9">Lacks conserved residue(s) required for the propagation of feature annotation.</text>
</comment>
<evidence type="ECO:0000256" key="1">
    <source>
        <dbReference type="ARBA" id="ARBA00008748"/>
    </source>
</evidence>
<dbReference type="InterPro" id="IPR000890">
    <property type="entry name" value="Aliphatic_acid_kin_short-chain"/>
</dbReference>
<feature type="binding site" evidence="9">
    <location>
        <begin position="211"/>
        <end position="215"/>
    </location>
    <ligand>
        <name>ATP</name>
        <dbReference type="ChEBI" id="CHEBI:30616"/>
    </ligand>
</feature>
<dbReference type="GO" id="GO:0000287">
    <property type="term" value="F:magnesium ion binding"/>
    <property type="evidence" value="ECO:0007669"/>
    <property type="project" value="UniProtKB-UniRule"/>
</dbReference>
<dbReference type="EMBL" id="FODS01000036">
    <property type="protein sequence ID" value="SEP19767.1"/>
    <property type="molecule type" value="Genomic_DNA"/>
</dbReference>
<sequence length="402" mass="42686">MEKDLIVTLNAGSSSLRCAVFERGQIGPEARLRLSLRGLPGTMVWKREDTRTGETEDARLDPPEASDKAQKTALAEMTDRLLTEINPARIAAVSHRVVHGGRDFTTPVQVDAEVMKRLAALSPMAPSHQPHNLAAIRDLAGRFPDIPQIACFDTAFHKDLPHEDRVFALPKDMADDGILRYGFHGLSYDHVASALCEMAPEIAQGRVVIAHLGHGASMCALHGGRSVATTMGMTALDGLPMGRRCGALDPGIVLYLIEQRGMAPADVREMLYESSGLAGLSGISGEMIELLDSDAPAARAAVAFFTYRCRREIGSLAAALGGLDGLVFTGGVGENAPGIREGICAELGWLGIGIDQQANAHGSSRISPDAGTVGVYLIPTDEEQVLARGAEEGLRECDCATG</sequence>
<feature type="binding site" evidence="9">
    <location>
        <begin position="331"/>
        <end position="335"/>
    </location>
    <ligand>
        <name>ATP</name>
        <dbReference type="ChEBI" id="CHEBI:30616"/>
    </ligand>
</feature>
<dbReference type="EC" id="2.7.2.1" evidence="9"/>
<evidence type="ECO:0000256" key="4">
    <source>
        <dbReference type="ARBA" id="ARBA00022723"/>
    </source>
</evidence>
<dbReference type="PIRSF" id="PIRSF000722">
    <property type="entry name" value="Acetate_prop_kin"/>
    <property type="match status" value="1"/>
</dbReference>
<dbReference type="HAMAP" id="MF_00020">
    <property type="entry name" value="Acetate_kinase"/>
    <property type="match status" value="1"/>
</dbReference>
<dbReference type="GO" id="GO:0006085">
    <property type="term" value="P:acetyl-CoA biosynthetic process"/>
    <property type="evidence" value="ECO:0007669"/>
    <property type="project" value="UniProtKB-UniRule"/>
</dbReference>
<dbReference type="OrthoDB" id="9802453at2"/>
<evidence type="ECO:0000256" key="8">
    <source>
        <dbReference type="ARBA" id="ARBA00022842"/>
    </source>
</evidence>
<comment type="cofactor">
    <cofactor evidence="9">
        <name>Mg(2+)</name>
        <dbReference type="ChEBI" id="CHEBI:18420"/>
    </cofactor>
    <cofactor evidence="9">
        <name>Mn(2+)</name>
        <dbReference type="ChEBI" id="CHEBI:29035"/>
    </cofactor>
    <text evidence="9">Mg(2+). Can also accept Mn(2+).</text>
</comment>
<evidence type="ECO:0000256" key="6">
    <source>
        <dbReference type="ARBA" id="ARBA00022777"/>
    </source>
</evidence>
<dbReference type="InterPro" id="IPR004372">
    <property type="entry name" value="Ac/propionate_kinase"/>
</dbReference>
<dbReference type="AlphaFoldDB" id="A0A1H8VX08"/>
<dbReference type="PANTHER" id="PTHR21060:SF21">
    <property type="entry name" value="ACETATE KINASE"/>
    <property type="match status" value="1"/>
</dbReference>
<keyword evidence="6 9" id="KW-0418">Kinase</keyword>
<dbReference type="PANTHER" id="PTHR21060">
    <property type="entry name" value="ACETATE KINASE"/>
    <property type="match status" value="1"/>
</dbReference>
<dbReference type="InterPro" id="IPR043129">
    <property type="entry name" value="ATPase_NBD"/>
</dbReference>
<dbReference type="PRINTS" id="PR00471">
    <property type="entry name" value="ACETATEKNASE"/>
</dbReference>
<dbReference type="UniPathway" id="UPA00340">
    <property type="reaction ID" value="UER00458"/>
</dbReference>
<dbReference type="SUPFAM" id="SSF53067">
    <property type="entry name" value="Actin-like ATPase domain"/>
    <property type="match status" value="2"/>
</dbReference>
<keyword evidence="2 9" id="KW-0963">Cytoplasm</keyword>
<dbReference type="GO" id="GO:0008776">
    <property type="term" value="F:acetate kinase activity"/>
    <property type="evidence" value="ECO:0007669"/>
    <property type="project" value="UniProtKB-UniRule"/>
</dbReference>
<comment type="subunit">
    <text evidence="9">Homodimer.</text>
</comment>
<reference evidence="12 13" key="1">
    <citation type="submission" date="2016-10" db="EMBL/GenBank/DDBJ databases">
        <authorList>
            <person name="de Groot N.N."/>
        </authorList>
    </citation>
    <scope>NUCLEOTIDE SEQUENCE [LARGE SCALE GENOMIC DNA]</scope>
    <source>
        <strain evidence="12 13">DSM 27842</strain>
    </source>
</reference>
<protein>
    <recommendedName>
        <fullName evidence="9">Acetate kinase</fullName>
        <ecNumber evidence="9">2.7.2.1</ecNumber>
    </recommendedName>
    <alternativeName>
        <fullName evidence="9">Acetokinase</fullName>
    </alternativeName>
</protein>
<evidence type="ECO:0000256" key="3">
    <source>
        <dbReference type="ARBA" id="ARBA00022679"/>
    </source>
</evidence>
<proteinExistence type="inferred from homology"/>
<evidence type="ECO:0000256" key="10">
    <source>
        <dbReference type="RuleBase" id="RU003835"/>
    </source>
</evidence>
<feature type="binding site" evidence="9">
    <location>
        <position position="382"/>
    </location>
    <ligand>
        <name>Mg(2+)</name>
        <dbReference type="ChEBI" id="CHEBI:18420"/>
    </ligand>
</feature>
<dbReference type="InterPro" id="IPR023865">
    <property type="entry name" value="Aliphatic_acid_kinase_CS"/>
</dbReference>
<feature type="region of interest" description="Disordered" evidence="11">
    <location>
        <begin position="46"/>
        <end position="69"/>
    </location>
</feature>
<accession>A0A1H8VX08</accession>
<evidence type="ECO:0000256" key="5">
    <source>
        <dbReference type="ARBA" id="ARBA00022741"/>
    </source>
</evidence>
<dbReference type="Proteomes" id="UP000198893">
    <property type="component" value="Unassembled WGS sequence"/>
</dbReference>
<evidence type="ECO:0000256" key="7">
    <source>
        <dbReference type="ARBA" id="ARBA00022840"/>
    </source>
</evidence>
<evidence type="ECO:0000256" key="11">
    <source>
        <dbReference type="SAM" id="MobiDB-lite"/>
    </source>
</evidence>
<dbReference type="Gene3D" id="3.30.420.40">
    <property type="match status" value="2"/>
</dbReference>
<organism evidence="12 13">
    <name type="scientific">Salinihabitans flavidus</name>
    <dbReference type="NCBI Taxonomy" id="569882"/>
    <lineage>
        <taxon>Bacteria</taxon>
        <taxon>Pseudomonadati</taxon>
        <taxon>Pseudomonadota</taxon>
        <taxon>Alphaproteobacteria</taxon>
        <taxon>Rhodobacterales</taxon>
        <taxon>Roseobacteraceae</taxon>
        <taxon>Salinihabitans</taxon>
    </lineage>
</organism>
<comment type="similarity">
    <text evidence="1 9 10">Belongs to the acetokinase family.</text>
</comment>
<dbReference type="NCBIfam" id="TIGR00016">
    <property type="entry name" value="ackA"/>
    <property type="match status" value="1"/>
</dbReference>